<comment type="similarity">
    <text evidence="3 19">In the N-terminal section; belongs to the NnrE/AIBP family.</text>
</comment>
<comment type="catalytic activity">
    <reaction evidence="1 18 19">
        <text>(6R)-NADHX = (6S)-NADHX</text>
        <dbReference type="Rhea" id="RHEA:32215"/>
        <dbReference type="ChEBI" id="CHEBI:64074"/>
        <dbReference type="ChEBI" id="CHEBI:64075"/>
        <dbReference type="EC" id="5.1.99.6"/>
    </reaction>
</comment>
<evidence type="ECO:0000256" key="13">
    <source>
        <dbReference type="ARBA" id="ARBA00023268"/>
    </source>
</evidence>
<dbReference type="GO" id="GO:0046872">
    <property type="term" value="F:metal ion binding"/>
    <property type="evidence" value="ECO:0007669"/>
    <property type="project" value="UniProtKB-UniRule"/>
</dbReference>
<comment type="similarity">
    <text evidence="17">Belongs to the NnrD/CARKD family.</text>
</comment>
<evidence type="ECO:0000259" key="20">
    <source>
        <dbReference type="PROSITE" id="PS51383"/>
    </source>
</evidence>
<dbReference type="Pfam" id="PF03853">
    <property type="entry name" value="YjeF_N"/>
    <property type="match status" value="1"/>
</dbReference>
<keyword evidence="13" id="KW-0511">Multifunctional enzyme</keyword>
<feature type="binding site" evidence="18">
    <location>
        <position position="112"/>
    </location>
    <ligand>
        <name>K(+)</name>
        <dbReference type="ChEBI" id="CHEBI:29103"/>
    </ligand>
</feature>
<evidence type="ECO:0000256" key="7">
    <source>
        <dbReference type="ARBA" id="ARBA00022840"/>
    </source>
</evidence>
<dbReference type="Pfam" id="PF01256">
    <property type="entry name" value="Carb_kinase"/>
    <property type="match status" value="1"/>
</dbReference>
<dbReference type="InterPro" id="IPR029056">
    <property type="entry name" value="Ribokinase-like"/>
</dbReference>
<gene>
    <name evidence="17" type="primary">nnrD</name>
    <name evidence="18" type="synonym">nnrE</name>
    <name evidence="22" type="ORF">GRI62_05330</name>
</gene>
<evidence type="ECO:0000256" key="3">
    <source>
        <dbReference type="ARBA" id="ARBA00006001"/>
    </source>
</evidence>
<dbReference type="InterPro" id="IPR000631">
    <property type="entry name" value="CARKD"/>
</dbReference>
<feature type="domain" description="YjeF C-terminal" evidence="20">
    <location>
        <begin position="204"/>
        <end position="459"/>
    </location>
</feature>
<evidence type="ECO:0000313" key="22">
    <source>
        <dbReference type="EMBL" id="MXO93026.1"/>
    </source>
</evidence>
<evidence type="ECO:0000313" key="23">
    <source>
        <dbReference type="Proteomes" id="UP000460626"/>
    </source>
</evidence>
<feature type="binding site" evidence="18">
    <location>
        <begin position="58"/>
        <end position="62"/>
    </location>
    <ligand>
        <name>(6S)-NADPHX</name>
        <dbReference type="ChEBI" id="CHEBI:64076"/>
    </ligand>
</feature>
<evidence type="ECO:0000256" key="5">
    <source>
        <dbReference type="ARBA" id="ARBA00022723"/>
    </source>
</evidence>
<dbReference type="GO" id="GO:0052855">
    <property type="term" value="F:ADP-dependent NAD(P)H-hydrate dehydratase activity"/>
    <property type="evidence" value="ECO:0007669"/>
    <property type="project" value="UniProtKB-UniRule"/>
</dbReference>
<comment type="similarity">
    <text evidence="18">Belongs to the NnrE/AIBP family.</text>
</comment>
<dbReference type="Gene3D" id="3.40.50.10260">
    <property type="entry name" value="YjeF N-terminal domain"/>
    <property type="match status" value="1"/>
</dbReference>
<comment type="catalytic activity">
    <reaction evidence="15 17 19">
        <text>(6S)-NADHX + ADP = AMP + phosphate + NADH + H(+)</text>
        <dbReference type="Rhea" id="RHEA:32223"/>
        <dbReference type="ChEBI" id="CHEBI:15378"/>
        <dbReference type="ChEBI" id="CHEBI:43474"/>
        <dbReference type="ChEBI" id="CHEBI:57945"/>
        <dbReference type="ChEBI" id="CHEBI:64074"/>
        <dbReference type="ChEBI" id="CHEBI:456215"/>
        <dbReference type="ChEBI" id="CHEBI:456216"/>
        <dbReference type="EC" id="4.2.1.136"/>
    </reaction>
</comment>
<dbReference type="EC" id="4.2.1.136" evidence="19"/>
<dbReference type="EMBL" id="WTYH01000001">
    <property type="protein sequence ID" value="MXO93026.1"/>
    <property type="molecule type" value="Genomic_DNA"/>
</dbReference>
<dbReference type="RefSeq" id="WP_131452340.1">
    <property type="nucleotide sequence ID" value="NZ_BMJK01000001.1"/>
</dbReference>
<proteinExistence type="inferred from homology"/>
<keyword evidence="6 17" id="KW-0547">Nucleotide-binding</keyword>
<feature type="binding site" evidence="17">
    <location>
        <position position="340"/>
    </location>
    <ligand>
        <name>(6S)-NADPHX</name>
        <dbReference type="ChEBI" id="CHEBI:64076"/>
    </ligand>
</feature>
<dbReference type="Gene3D" id="3.40.1190.20">
    <property type="match status" value="1"/>
</dbReference>
<dbReference type="GO" id="GO:0052856">
    <property type="term" value="F:NAD(P)HX epimerase activity"/>
    <property type="evidence" value="ECO:0007669"/>
    <property type="project" value="UniProtKB-UniRule"/>
</dbReference>
<keyword evidence="23" id="KW-1185">Reference proteome</keyword>
<evidence type="ECO:0000256" key="6">
    <source>
        <dbReference type="ARBA" id="ARBA00022741"/>
    </source>
</evidence>
<organism evidence="22 23">
    <name type="scientific">Aurantiacibacter arachoides</name>
    <dbReference type="NCBI Taxonomy" id="1850444"/>
    <lineage>
        <taxon>Bacteria</taxon>
        <taxon>Pseudomonadati</taxon>
        <taxon>Pseudomonadota</taxon>
        <taxon>Alphaproteobacteria</taxon>
        <taxon>Sphingomonadales</taxon>
        <taxon>Erythrobacteraceae</taxon>
        <taxon>Aurantiacibacter</taxon>
    </lineage>
</organism>
<keyword evidence="5 18" id="KW-0479">Metal-binding</keyword>
<comment type="cofactor">
    <cofactor evidence="18 19">
        <name>K(+)</name>
        <dbReference type="ChEBI" id="CHEBI:29103"/>
    </cofactor>
    <text evidence="18 19">Binds 1 potassium ion per subunit.</text>
</comment>
<comment type="catalytic activity">
    <reaction evidence="16 17 19">
        <text>(6S)-NADPHX + ADP = AMP + phosphate + NADPH + H(+)</text>
        <dbReference type="Rhea" id="RHEA:32235"/>
        <dbReference type="ChEBI" id="CHEBI:15378"/>
        <dbReference type="ChEBI" id="CHEBI:43474"/>
        <dbReference type="ChEBI" id="CHEBI:57783"/>
        <dbReference type="ChEBI" id="CHEBI:64076"/>
        <dbReference type="ChEBI" id="CHEBI:456215"/>
        <dbReference type="ChEBI" id="CHEBI:456216"/>
        <dbReference type="EC" id="4.2.1.136"/>
    </reaction>
</comment>
<feature type="binding site" evidence="18">
    <location>
        <position position="59"/>
    </location>
    <ligand>
        <name>K(+)</name>
        <dbReference type="ChEBI" id="CHEBI:29103"/>
    </ligand>
</feature>
<name>A0A845A1L6_9SPHN</name>
<dbReference type="InterPro" id="IPR036652">
    <property type="entry name" value="YjeF_N_dom_sf"/>
</dbReference>
<evidence type="ECO:0000256" key="2">
    <source>
        <dbReference type="ARBA" id="ARBA00000909"/>
    </source>
</evidence>
<feature type="domain" description="YjeF N-terminal" evidence="21">
    <location>
        <begin position="12"/>
        <end position="203"/>
    </location>
</feature>
<evidence type="ECO:0000256" key="10">
    <source>
        <dbReference type="ARBA" id="ARBA00023027"/>
    </source>
</evidence>
<evidence type="ECO:0000256" key="11">
    <source>
        <dbReference type="ARBA" id="ARBA00023235"/>
    </source>
</evidence>
<feature type="binding site" evidence="18">
    <location>
        <position position="145"/>
    </location>
    <ligand>
        <name>(6S)-NADPHX</name>
        <dbReference type="ChEBI" id="CHEBI:64076"/>
    </ligand>
</feature>
<feature type="binding site" evidence="18">
    <location>
        <begin position="116"/>
        <end position="122"/>
    </location>
    <ligand>
        <name>(6S)-NADPHX</name>
        <dbReference type="ChEBI" id="CHEBI:64076"/>
    </ligand>
</feature>
<dbReference type="InterPro" id="IPR004443">
    <property type="entry name" value="YjeF_N_dom"/>
</dbReference>
<evidence type="ECO:0000256" key="12">
    <source>
        <dbReference type="ARBA" id="ARBA00023239"/>
    </source>
</evidence>
<evidence type="ECO:0000256" key="1">
    <source>
        <dbReference type="ARBA" id="ARBA00000013"/>
    </source>
</evidence>
<comment type="cofactor">
    <cofactor evidence="17">
        <name>Mg(2+)</name>
        <dbReference type="ChEBI" id="CHEBI:18420"/>
    </cofactor>
</comment>
<evidence type="ECO:0000256" key="15">
    <source>
        <dbReference type="ARBA" id="ARBA00048238"/>
    </source>
</evidence>
<dbReference type="AlphaFoldDB" id="A0A845A1L6"/>
<sequence>MAPNQILTAAQMRSAEQRLIDGGETVESLMERAGAGAAEWIWRLSGGRAVTVLCGPGNNGGDGYVIARVLAARGCDVQVVAPIAPVTDAATTARARWNGTPVQRASGEVFVDCLFGTGLARPLSDDLAHSLSDLALAHETRVAVDLPSGVHSDTGALLNDHLPDYDLTLALGAWKCAHWLMPVSAKMGERRLIDLGVGEGSSDLALAQPPRLRGPAADEHKYSRGLALVIGGEMIGAAVLAARAAQHSGAGYVKLLSEHSHPDLPADVVHIDGDLEEALADERLNAVLVGPGLGRGDLARHVVATVLGHDRPTVLDADALAILSPELVPSDPSRILITPHAGELLTLCKAFGIVREGKVEQALALAEASGMTVLAKGPDNVLAAAGKATISPPAPQWLSTAGTGDALAGIATSRMACGETPSAAALTAVTVHAEAARLAGPMFSASGLIASIPEACGSFL</sequence>
<comment type="caution">
    <text evidence="17">Lacks conserved residue(s) required for the propagation of feature annotation.</text>
</comment>
<dbReference type="PANTHER" id="PTHR12592:SF0">
    <property type="entry name" value="ATP-DEPENDENT (S)-NAD(P)H-HYDRATE DEHYDRATASE"/>
    <property type="match status" value="1"/>
</dbReference>
<dbReference type="GO" id="GO:0005524">
    <property type="term" value="F:ATP binding"/>
    <property type="evidence" value="ECO:0007669"/>
    <property type="project" value="UniProtKB-UniRule"/>
</dbReference>
<dbReference type="OrthoDB" id="9806925at2"/>
<dbReference type="HAMAP" id="MF_01966">
    <property type="entry name" value="NADHX_epimerase"/>
    <property type="match status" value="1"/>
</dbReference>
<dbReference type="CDD" id="cd01171">
    <property type="entry name" value="YXKO-related"/>
    <property type="match status" value="1"/>
</dbReference>
<comment type="similarity">
    <text evidence="4 19">In the C-terminal section; belongs to the NnrD/CARKD family.</text>
</comment>
<evidence type="ECO:0000256" key="17">
    <source>
        <dbReference type="HAMAP-Rule" id="MF_01965"/>
    </source>
</evidence>
<keyword evidence="8 17" id="KW-0521">NADP</keyword>
<dbReference type="PIRSF" id="PIRSF017184">
    <property type="entry name" value="Nnr"/>
    <property type="match status" value="1"/>
</dbReference>
<evidence type="ECO:0000256" key="4">
    <source>
        <dbReference type="ARBA" id="ARBA00009524"/>
    </source>
</evidence>
<dbReference type="InterPro" id="IPR030677">
    <property type="entry name" value="Nnr"/>
</dbReference>
<feature type="binding site" evidence="17">
    <location>
        <position position="292"/>
    </location>
    <ligand>
        <name>(6S)-NADPHX</name>
        <dbReference type="ChEBI" id="CHEBI:64076"/>
    </ligand>
</feature>
<dbReference type="GO" id="GO:0046496">
    <property type="term" value="P:nicotinamide nucleotide metabolic process"/>
    <property type="evidence" value="ECO:0007669"/>
    <property type="project" value="UniProtKB-UniRule"/>
</dbReference>
<dbReference type="PROSITE" id="PS51385">
    <property type="entry name" value="YJEF_N"/>
    <property type="match status" value="1"/>
</dbReference>
<dbReference type="Proteomes" id="UP000460626">
    <property type="component" value="Unassembled WGS sequence"/>
</dbReference>
<evidence type="ECO:0000256" key="16">
    <source>
        <dbReference type="ARBA" id="ARBA00049209"/>
    </source>
</evidence>
<feature type="binding site" evidence="17">
    <location>
        <position position="237"/>
    </location>
    <ligand>
        <name>(6S)-NADPHX</name>
        <dbReference type="ChEBI" id="CHEBI:64076"/>
    </ligand>
</feature>
<dbReference type="PROSITE" id="PS51383">
    <property type="entry name" value="YJEF_C_3"/>
    <property type="match status" value="1"/>
</dbReference>
<evidence type="ECO:0000256" key="14">
    <source>
        <dbReference type="ARBA" id="ARBA00025153"/>
    </source>
</evidence>
<comment type="catalytic activity">
    <reaction evidence="2 18 19">
        <text>(6R)-NADPHX = (6S)-NADPHX</text>
        <dbReference type="Rhea" id="RHEA:32227"/>
        <dbReference type="ChEBI" id="CHEBI:64076"/>
        <dbReference type="ChEBI" id="CHEBI:64077"/>
        <dbReference type="EC" id="5.1.99.6"/>
    </reaction>
</comment>
<accession>A0A845A1L6</accession>
<reference evidence="22 23" key="1">
    <citation type="submission" date="2019-12" db="EMBL/GenBank/DDBJ databases">
        <title>Genomic-based taxomic classification of the family Erythrobacteraceae.</title>
        <authorList>
            <person name="Xu L."/>
        </authorList>
    </citation>
    <scope>NUCLEOTIDE SEQUENCE [LARGE SCALE GENOMIC DNA]</scope>
    <source>
        <strain evidence="22 23">RC4-10-4</strain>
    </source>
</reference>
<keyword evidence="12 17" id="KW-0456">Lyase</keyword>
<dbReference type="EC" id="5.1.99.6" evidence="19"/>
<feature type="binding site" evidence="17">
    <location>
        <position position="404"/>
    </location>
    <ligand>
        <name>AMP</name>
        <dbReference type="ChEBI" id="CHEBI:456215"/>
    </ligand>
</feature>
<keyword evidence="11 18" id="KW-0413">Isomerase</keyword>
<feature type="binding site" evidence="18">
    <location>
        <position position="148"/>
    </location>
    <ligand>
        <name>K(+)</name>
        <dbReference type="ChEBI" id="CHEBI:29103"/>
    </ligand>
</feature>
<comment type="function">
    <text evidence="18">Catalyzes the epimerization of the S- and R-forms of NAD(P)HX, a damaged form of NAD(P)H that is a result of enzymatic or heat-dependent hydration. This is a prerequisite for the S-specific NAD(P)H-hydrate dehydratase to allow the repair of both epimers of NAD(P)HX.</text>
</comment>
<dbReference type="PANTHER" id="PTHR12592">
    <property type="entry name" value="ATP-DEPENDENT (S)-NAD(P)H-HYDRATE DEHYDRATASE FAMILY MEMBER"/>
    <property type="match status" value="1"/>
</dbReference>
<comment type="caution">
    <text evidence="22">The sequence shown here is derived from an EMBL/GenBank/DDBJ whole genome shotgun (WGS) entry which is preliminary data.</text>
</comment>
<protein>
    <recommendedName>
        <fullName evidence="19">Bifunctional NAD(P)H-hydrate repair enzyme</fullName>
    </recommendedName>
    <alternativeName>
        <fullName evidence="19">Nicotinamide nucleotide repair protein</fullName>
    </alternativeName>
    <domain>
        <recommendedName>
            <fullName evidence="19">ADP-dependent (S)-NAD(P)H-hydrate dehydratase</fullName>
            <ecNumber evidence="19">4.2.1.136</ecNumber>
        </recommendedName>
        <alternativeName>
            <fullName evidence="19">ADP-dependent NAD(P)HX dehydratase</fullName>
        </alternativeName>
    </domain>
    <domain>
        <recommendedName>
            <fullName evidence="19">NAD(P)H-hydrate epimerase</fullName>
            <ecNumber evidence="19">5.1.99.6</ecNumber>
        </recommendedName>
    </domain>
</protein>
<comment type="function">
    <text evidence="14 19">Bifunctional enzyme that catalyzes the epimerization of the S- and R-forms of NAD(P)HX and the dehydration of the S-form of NAD(P)HX at the expense of ADP, which is converted to AMP. This allows the repair of both epimers of NAD(P)HX, a damaged form of NAD(P)H that is a result of enzymatic or heat-dependent hydration.</text>
</comment>
<keyword evidence="7 17" id="KW-0067">ATP-binding</keyword>
<feature type="binding site" evidence="17">
    <location>
        <position position="405"/>
    </location>
    <ligand>
        <name>(6S)-NADPHX</name>
        <dbReference type="ChEBI" id="CHEBI:64076"/>
    </ligand>
</feature>
<evidence type="ECO:0000256" key="18">
    <source>
        <dbReference type="HAMAP-Rule" id="MF_01966"/>
    </source>
</evidence>
<comment type="subunit">
    <text evidence="17">Homotetramer.</text>
</comment>
<evidence type="ECO:0000256" key="19">
    <source>
        <dbReference type="PIRNR" id="PIRNR017184"/>
    </source>
</evidence>
<evidence type="ECO:0000259" key="21">
    <source>
        <dbReference type="PROSITE" id="PS51385"/>
    </source>
</evidence>
<dbReference type="SUPFAM" id="SSF64153">
    <property type="entry name" value="YjeF N-terminal domain-like"/>
    <property type="match status" value="1"/>
</dbReference>
<dbReference type="HAMAP" id="MF_01965">
    <property type="entry name" value="NADHX_dehydratase"/>
    <property type="match status" value="1"/>
</dbReference>
<keyword evidence="9 18" id="KW-0630">Potassium</keyword>
<dbReference type="SUPFAM" id="SSF53613">
    <property type="entry name" value="Ribokinase-like"/>
    <property type="match status" value="1"/>
</dbReference>
<evidence type="ECO:0000256" key="9">
    <source>
        <dbReference type="ARBA" id="ARBA00022958"/>
    </source>
</evidence>
<keyword evidence="10 17" id="KW-0520">NAD</keyword>
<comment type="function">
    <text evidence="17">Catalyzes the dehydration of the S-form of NAD(P)HX at the expense of ADP, which is converted to AMP. Together with NAD(P)HX epimerase, which catalyzes the epimerization of the S- and R-forms, the enzyme allows the repair of both epimers of NAD(P)HX, a damaged form of NAD(P)H that is a result of enzymatic or heat-dependent hydration.</text>
</comment>
<dbReference type="GO" id="GO:0110051">
    <property type="term" value="P:metabolite repair"/>
    <property type="evidence" value="ECO:0007669"/>
    <property type="project" value="TreeGrafter"/>
</dbReference>
<evidence type="ECO:0000256" key="8">
    <source>
        <dbReference type="ARBA" id="ARBA00022857"/>
    </source>
</evidence>
<dbReference type="NCBIfam" id="TIGR00197">
    <property type="entry name" value="yjeF_nterm"/>
    <property type="match status" value="1"/>
</dbReference>